<dbReference type="Pfam" id="PF00078">
    <property type="entry name" value="RVT_1"/>
    <property type="match status" value="1"/>
</dbReference>
<dbReference type="NCBIfam" id="TIGR04416">
    <property type="entry name" value="group_II_RT_mat"/>
    <property type="match status" value="1"/>
</dbReference>
<keyword evidence="2" id="KW-0808">Transferase</keyword>
<protein>
    <submittedName>
        <fullName evidence="2">Group II intron reverse transcriptase/maturase</fullName>
    </submittedName>
</protein>
<dbReference type="PANTHER" id="PTHR34047:SF8">
    <property type="entry name" value="PROTEIN YKFC"/>
    <property type="match status" value="1"/>
</dbReference>
<dbReference type="EMBL" id="FOHU01000016">
    <property type="protein sequence ID" value="SET61843.1"/>
    <property type="molecule type" value="Genomic_DNA"/>
</dbReference>
<keyword evidence="3" id="KW-1185">Reference proteome</keyword>
<keyword evidence="2" id="KW-0548">Nucleotidyltransferase</keyword>
<dbReference type="STRING" id="426128.SAMN05660297_02948"/>
<reference evidence="2 3" key="1">
    <citation type="submission" date="2016-10" db="EMBL/GenBank/DDBJ databases">
        <authorList>
            <person name="de Groot N.N."/>
        </authorList>
    </citation>
    <scope>NUCLEOTIDE SEQUENCE [LARGE SCALE GENOMIC DNA]</scope>
    <source>
        <strain evidence="2 3">DSM 18979</strain>
    </source>
</reference>
<gene>
    <name evidence="2" type="ORF">SAMN05660297_02948</name>
</gene>
<dbReference type="GO" id="GO:0003964">
    <property type="term" value="F:RNA-directed DNA polymerase activity"/>
    <property type="evidence" value="ECO:0007669"/>
    <property type="project" value="UniProtKB-KW"/>
</dbReference>
<organism evidence="2 3">
    <name type="scientific">Natronincola peptidivorans</name>
    <dbReference type="NCBI Taxonomy" id="426128"/>
    <lineage>
        <taxon>Bacteria</taxon>
        <taxon>Bacillati</taxon>
        <taxon>Bacillota</taxon>
        <taxon>Clostridia</taxon>
        <taxon>Peptostreptococcales</taxon>
        <taxon>Natronincolaceae</taxon>
        <taxon>Natronincola</taxon>
    </lineage>
</organism>
<dbReference type="PROSITE" id="PS50878">
    <property type="entry name" value="RT_POL"/>
    <property type="match status" value="1"/>
</dbReference>
<dbReference type="SUPFAM" id="SSF56672">
    <property type="entry name" value="DNA/RNA polymerases"/>
    <property type="match status" value="1"/>
</dbReference>
<dbReference type="Proteomes" id="UP000199568">
    <property type="component" value="Unassembled WGS sequence"/>
</dbReference>
<proteinExistence type="predicted"/>
<dbReference type="PANTHER" id="PTHR34047">
    <property type="entry name" value="NUCLEAR INTRON MATURASE 1, MITOCHONDRIAL-RELATED"/>
    <property type="match status" value="1"/>
</dbReference>
<dbReference type="InterPro" id="IPR030931">
    <property type="entry name" value="Group_II_RT_mat"/>
</dbReference>
<dbReference type="InterPro" id="IPR043502">
    <property type="entry name" value="DNA/RNA_pol_sf"/>
</dbReference>
<dbReference type="RefSeq" id="WP_090445763.1">
    <property type="nucleotide sequence ID" value="NZ_FOHU01000016.1"/>
</dbReference>
<evidence type="ECO:0000313" key="3">
    <source>
        <dbReference type="Proteomes" id="UP000199568"/>
    </source>
</evidence>
<dbReference type="InterPro" id="IPR000477">
    <property type="entry name" value="RT_dom"/>
</dbReference>
<dbReference type="AlphaFoldDB" id="A0A1I0FWJ3"/>
<evidence type="ECO:0000259" key="1">
    <source>
        <dbReference type="PROSITE" id="PS50878"/>
    </source>
</evidence>
<dbReference type="CDD" id="cd01651">
    <property type="entry name" value="RT_G2_intron"/>
    <property type="match status" value="1"/>
</dbReference>
<sequence>MQTSLRGITRKAKQERDYRFGNLYGLLDKNALYIAWKEINKKASAGVDKVTAKEFEKNLDQNLNELLEDLKKKTYKARLVKRVNIPKGNGKTRPLGIPTIRDKIIQRAVANILEAIYQSDFLKSSYGYRPGIGPQRAVTELTKEIQGKYSYIVEADIKGYFNNIDHEWLMEMLKLRIKDKTFLKLIKKWLKAGIMETEGKIIHPQTGCPQGGVVSPVLANIYLHYALDLWFEKIVKPRSEGEAYICRFADDFICAFRYKKDAEKFYSALGKRLGKFKLELAEEKTKIISFTRFRKHENTSFEFLGFEYRWKESHKGKDIIVRRTSRDKLRKSIKAFTKWCKENRNNRIKRIVDKLNIKLRGYFNYYGVIGNSKGINEFYNIAIKILYKWLNRRSQRRSFNWDEFKEKMKWYGLIKPRITETSDNQLRFEDCFA</sequence>
<dbReference type="InterPro" id="IPR051083">
    <property type="entry name" value="GrpII_Intron_Splice-Mob/Def"/>
</dbReference>
<dbReference type="OrthoDB" id="9793236at2"/>
<feature type="domain" description="Reverse transcriptase" evidence="1">
    <location>
        <begin position="66"/>
        <end position="308"/>
    </location>
</feature>
<evidence type="ECO:0000313" key="2">
    <source>
        <dbReference type="EMBL" id="SET61843.1"/>
    </source>
</evidence>
<accession>A0A1I0FWJ3</accession>
<name>A0A1I0FWJ3_9FIRM</name>
<keyword evidence="2" id="KW-0695">RNA-directed DNA polymerase</keyword>